<dbReference type="GO" id="GO:0005096">
    <property type="term" value="F:GTPase activator activity"/>
    <property type="evidence" value="ECO:0007669"/>
    <property type="project" value="InterPro"/>
</dbReference>
<name>A0AAD1WJ31_PELCU</name>
<keyword evidence="4" id="KW-0970">Cilium biogenesis/degradation</keyword>
<evidence type="ECO:0000256" key="8">
    <source>
        <dbReference type="SAM" id="Coils"/>
    </source>
</evidence>
<feature type="coiled-coil region" evidence="8">
    <location>
        <begin position="216"/>
        <end position="317"/>
    </location>
</feature>
<evidence type="ECO:0000256" key="5">
    <source>
        <dbReference type="ARBA" id="ARBA00023212"/>
    </source>
</evidence>
<gene>
    <name evidence="10" type="ORF">PECUL_23A048456</name>
</gene>
<evidence type="ECO:0000313" key="10">
    <source>
        <dbReference type="EMBL" id="CAH2307854.1"/>
    </source>
</evidence>
<evidence type="ECO:0000256" key="1">
    <source>
        <dbReference type="ARBA" id="ARBA00004120"/>
    </source>
</evidence>
<evidence type="ECO:0000256" key="3">
    <source>
        <dbReference type="ARBA" id="ARBA00019765"/>
    </source>
</evidence>
<evidence type="ECO:0000313" key="11">
    <source>
        <dbReference type="Proteomes" id="UP001295444"/>
    </source>
</evidence>
<feature type="coiled-coil region" evidence="8">
    <location>
        <begin position="710"/>
        <end position="768"/>
    </location>
</feature>
<keyword evidence="5" id="KW-0963">Cytoplasm</keyword>
<feature type="domain" description="Rabaptin GTPase-Rab5 binding" evidence="9">
    <location>
        <begin position="201"/>
        <end position="352"/>
    </location>
</feature>
<comment type="subcellular location">
    <subcellularLocation>
        <location evidence="1">Cytoplasm</location>
        <location evidence="1">Cytoskeleton</location>
        <location evidence="1">Cilium basal body</location>
    </subcellularLocation>
    <subcellularLocation>
        <location evidence="2">Cytoplasm</location>
        <location evidence="2">Cytoskeleton</location>
        <location evidence="2">Microtubule organizing center</location>
        <location evidence="2">Centrosome</location>
    </subcellularLocation>
</comment>
<dbReference type="PANTHER" id="PTHR31179">
    <property type="entry name" value="RAB GTPASE-BINDING EFFECTOR PROTEIN"/>
    <property type="match status" value="1"/>
</dbReference>
<dbReference type="Proteomes" id="UP001295444">
    <property type="component" value="Chromosome 07"/>
</dbReference>
<protein>
    <recommendedName>
        <fullName evidence="3">Rab GTPase-binding effector protein 2</fullName>
    </recommendedName>
</protein>
<keyword evidence="11" id="KW-1185">Reference proteome</keyword>
<organism evidence="10 11">
    <name type="scientific">Pelobates cultripes</name>
    <name type="common">Western spadefoot toad</name>
    <dbReference type="NCBI Taxonomy" id="61616"/>
    <lineage>
        <taxon>Eukaryota</taxon>
        <taxon>Metazoa</taxon>
        <taxon>Chordata</taxon>
        <taxon>Craniata</taxon>
        <taxon>Vertebrata</taxon>
        <taxon>Euteleostomi</taxon>
        <taxon>Amphibia</taxon>
        <taxon>Batrachia</taxon>
        <taxon>Anura</taxon>
        <taxon>Pelobatoidea</taxon>
        <taxon>Pelobatidae</taxon>
        <taxon>Pelobates</taxon>
    </lineage>
</organism>
<proteinExistence type="predicted"/>
<dbReference type="Gene3D" id="1.20.5.730">
    <property type="entry name" value="Single helix bin"/>
    <property type="match status" value="1"/>
</dbReference>
<dbReference type="InterPro" id="IPR015390">
    <property type="entry name" value="Rabaptin_Rab5-bd_dom"/>
</dbReference>
<dbReference type="GO" id="GO:0006897">
    <property type="term" value="P:endocytosis"/>
    <property type="evidence" value="ECO:0007669"/>
    <property type="project" value="InterPro"/>
</dbReference>
<evidence type="ECO:0000256" key="6">
    <source>
        <dbReference type="ARBA" id="ARBA00023273"/>
    </source>
</evidence>
<dbReference type="GO" id="GO:0005813">
    <property type="term" value="C:centrosome"/>
    <property type="evidence" value="ECO:0007669"/>
    <property type="project" value="UniProtKB-SubCell"/>
</dbReference>
<evidence type="ECO:0000256" key="4">
    <source>
        <dbReference type="ARBA" id="ARBA00022794"/>
    </source>
</evidence>
<dbReference type="EMBL" id="OW240918">
    <property type="protein sequence ID" value="CAH2307854.1"/>
    <property type="molecule type" value="Genomic_DNA"/>
</dbReference>
<keyword evidence="8" id="KW-0175">Coiled coil</keyword>
<accession>A0AAD1WJ31</accession>
<reference evidence="10" key="1">
    <citation type="submission" date="2022-03" db="EMBL/GenBank/DDBJ databases">
        <authorList>
            <person name="Alioto T."/>
            <person name="Alioto T."/>
            <person name="Gomez Garrido J."/>
        </authorList>
    </citation>
    <scope>NUCLEOTIDE SEQUENCE</scope>
</reference>
<dbReference type="PANTHER" id="PTHR31179:SF6">
    <property type="entry name" value="RAB GTPASE-BINDING EFFECTOR PROTEIN 2"/>
    <property type="match status" value="1"/>
</dbReference>
<dbReference type="SUPFAM" id="SSF103652">
    <property type="entry name" value="G protein-binding domain"/>
    <property type="match status" value="2"/>
</dbReference>
<dbReference type="Gene3D" id="1.20.5.340">
    <property type="match status" value="1"/>
</dbReference>
<keyword evidence="6" id="KW-0966">Cell projection</keyword>
<keyword evidence="5" id="KW-0206">Cytoskeleton</keyword>
<sequence>MAQVDDGCLGQDTLTPCPDCPSDDSELSMGAETFARGCDCVSISSFPGERQVQEDTASLVSTATLVPECIYIPPSGFQLLSDQELAQHKVALQSTSERLDKVTREREALQEALRCSTEDCANQVNVLLDQIKSSEKLLDGLQSNMSDTQQKTARQMAALTASFNRLCQEVNILSDENEKLRAIGGATSPEEQTPAVQTSSVQRAAQYRQERLCIEIVSLQEELKSEQAAKQGLEEQLQREKETHTEEREILEATLSSLRTEMDRIQQERKQTDLQLQESESQVQKLWDSLGEQEKILQEEREEKASLHETLLHERNKIFRLQTDLATSEEVQRDFVRLSQSLQVSLEKIRQAKSLKEVQDILEGTRLTDVNQLQSVRAIESSEEHCIEMEELNLIHYSQLTQRHQLDASTKMAAKTKFLTESATSKMTTSDQSDIATTKMAAVTTKMATATSKMATTGYKTMTYNPNMPLEMADDLPPSAGMIIHLIQNLRLDLKNDFKKDFDTIYGVIQGIGQRIDDIEYRLQAQEQSHQDLVDTVKDLQKSTLLLTKLHCFSMSFYRYNFNFPHLRCHGDVEWENGLENTFETLRNRIDRRHTEIIVPVFVYSAKYDFTKRRPDEISPFIREACRITGIFPLIVLTQCKNINTDMVCEQFRELGASYIMSIENYTAKNPRRNAETDTKILDFLDVCMKKADQAIDMKQHENNNIEFFNEAMRQVKELVKDKLKEKEAKIQELQKQIKINEGVNLLIQSERAKLKEEINSLKNLKNHKRK</sequence>
<dbReference type="GO" id="GO:0030030">
    <property type="term" value="P:cell projection organization"/>
    <property type="evidence" value="ECO:0007669"/>
    <property type="project" value="UniProtKB-KW"/>
</dbReference>
<dbReference type="AlphaFoldDB" id="A0AAD1WJ31"/>
<dbReference type="Pfam" id="PF09311">
    <property type="entry name" value="Rab5-bind"/>
    <property type="match status" value="2"/>
</dbReference>
<evidence type="ECO:0000256" key="2">
    <source>
        <dbReference type="ARBA" id="ARBA00004300"/>
    </source>
</evidence>
<dbReference type="InterPro" id="IPR003914">
    <property type="entry name" value="Rabaptin"/>
</dbReference>
<comment type="function">
    <text evidence="7">Plays a role in membrane trafficking and in homotypic early endosome fusion. Participates in arteriogenesis by regulating vascular endothelial growth factor receptor 2/VEGFR2 cell surface expression and endosomal trafficking. By interacting with SDCCAG8, localizes to centrosomes and plays a critical role in ciliogenesis.</text>
</comment>
<feature type="coiled-coil region" evidence="8">
    <location>
        <begin position="85"/>
        <end position="151"/>
    </location>
</feature>
<evidence type="ECO:0000256" key="7">
    <source>
        <dbReference type="ARBA" id="ARBA00045310"/>
    </source>
</evidence>
<evidence type="ECO:0000259" key="9">
    <source>
        <dbReference type="Pfam" id="PF09311"/>
    </source>
</evidence>
<feature type="domain" description="Rabaptin GTPase-Rab5 binding" evidence="9">
    <location>
        <begin position="89"/>
        <end position="181"/>
    </location>
</feature>